<feature type="signal peptide" evidence="1">
    <location>
        <begin position="1"/>
        <end position="24"/>
    </location>
</feature>
<dbReference type="RefSeq" id="WP_109921851.1">
    <property type="nucleotide sequence ID" value="NZ_QGLF01000004.1"/>
</dbReference>
<protein>
    <submittedName>
        <fullName evidence="2">Uncharacterized protein</fullName>
    </submittedName>
</protein>
<dbReference type="Proteomes" id="UP000246077">
    <property type="component" value="Unassembled WGS sequence"/>
</dbReference>
<name>A0A317DY67_9PROT</name>
<comment type="caution">
    <text evidence="2">The sequence shown here is derived from an EMBL/GenBank/DDBJ whole genome shotgun (WGS) entry which is preliminary data.</text>
</comment>
<evidence type="ECO:0000313" key="3">
    <source>
        <dbReference type="Proteomes" id="UP000246077"/>
    </source>
</evidence>
<keyword evidence="3" id="KW-1185">Reference proteome</keyword>
<keyword evidence="1" id="KW-0732">Signal</keyword>
<organism evidence="2 3">
    <name type="scientific">Zavarzinia compransoris</name>
    <dbReference type="NCBI Taxonomy" id="1264899"/>
    <lineage>
        <taxon>Bacteria</taxon>
        <taxon>Pseudomonadati</taxon>
        <taxon>Pseudomonadota</taxon>
        <taxon>Alphaproteobacteria</taxon>
        <taxon>Rhodospirillales</taxon>
        <taxon>Zavarziniaceae</taxon>
        <taxon>Zavarzinia</taxon>
    </lineage>
</organism>
<dbReference type="AlphaFoldDB" id="A0A317DY67"/>
<proteinExistence type="predicted"/>
<reference evidence="3" key="1">
    <citation type="submission" date="2018-05" db="EMBL/GenBank/DDBJ databases">
        <title>Zavarzinia sp. HR-AS.</title>
        <authorList>
            <person name="Lee Y."/>
            <person name="Jeon C.O."/>
        </authorList>
    </citation>
    <scope>NUCLEOTIDE SEQUENCE [LARGE SCALE GENOMIC DNA]</scope>
    <source>
        <strain evidence="3">DSM 1231</strain>
    </source>
</reference>
<sequence length="132" mass="13689">MAFDRRFFLLAGLAALAVPAPAAACIDYVTLHLPDLAALKAYEGPVEITMTRHLQLQLPAGAGGLWSVTAADDGVVHIQAMPGTDSGFLLVPERRGSTILHIARQGRPADEAVAVSIPLRIGPAGGVVKVCG</sequence>
<feature type="chain" id="PRO_5016311324" evidence="1">
    <location>
        <begin position="25"/>
        <end position="132"/>
    </location>
</feature>
<evidence type="ECO:0000256" key="1">
    <source>
        <dbReference type="SAM" id="SignalP"/>
    </source>
</evidence>
<gene>
    <name evidence="2" type="ORF">DKG75_14505</name>
</gene>
<accession>A0A317DY67</accession>
<dbReference type="EMBL" id="QGLF01000004">
    <property type="protein sequence ID" value="PWR19677.1"/>
    <property type="molecule type" value="Genomic_DNA"/>
</dbReference>
<evidence type="ECO:0000313" key="2">
    <source>
        <dbReference type="EMBL" id="PWR19677.1"/>
    </source>
</evidence>